<name>A0A756IDZ9_SALER</name>
<organism evidence="2">
    <name type="scientific">Salmonella enterica</name>
    <name type="common">Salmonella choleraesuis</name>
    <dbReference type="NCBI Taxonomy" id="28901"/>
    <lineage>
        <taxon>Bacteria</taxon>
        <taxon>Pseudomonadati</taxon>
        <taxon>Pseudomonadota</taxon>
        <taxon>Gammaproteobacteria</taxon>
        <taxon>Enterobacterales</taxon>
        <taxon>Enterobacteriaceae</taxon>
        <taxon>Salmonella</taxon>
    </lineage>
</organism>
<keyword evidence="1" id="KW-0472">Membrane</keyword>
<keyword evidence="1" id="KW-0812">Transmembrane</keyword>
<accession>A0A756IDZ9</accession>
<reference evidence="2" key="1">
    <citation type="journal article" date="2018" name="Genome Biol.">
        <title>SKESA: strategic k-mer extension for scrupulous assemblies.</title>
        <authorList>
            <person name="Souvorov A."/>
            <person name="Agarwala R."/>
            <person name="Lipman D.J."/>
        </authorList>
    </citation>
    <scope>NUCLEOTIDE SEQUENCE</scope>
    <source>
        <strain evidence="2">MA.CK_00/00002125</strain>
    </source>
</reference>
<reference evidence="2" key="2">
    <citation type="submission" date="2020-02" db="EMBL/GenBank/DDBJ databases">
        <authorList>
            <consortium name="NCBI Pathogen Detection Project"/>
        </authorList>
    </citation>
    <scope>NUCLEOTIDE SEQUENCE</scope>
    <source>
        <strain evidence="2">MA.CK_00/00002125</strain>
    </source>
</reference>
<dbReference type="AlphaFoldDB" id="A0A756IDZ9"/>
<sequence length="64" mass="7460">MKTPERLPLDAKWFVVWLVITPMILDRIDKYGLFEGLAVALAVGFGAHLVDRMFFFICDCVKRW</sequence>
<protein>
    <submittedName>
        <fullName evidence="2">Uncharacterized protein</fullName>
    </submittedName>
</protein>
<feature type="transmembrane region" description="Helical" evidence="1">
    <location>
        <begin position="37"/>
        <end position="58"/>
    </location>
</feature>
<proteinExistence type="predicted"/>
<comment type="caution">
    <text evidence="2">The sequence shown here is derived from an EMBL/GenBank/DDBJ whole genome shotgun (WGS) entry which is preliminary data.</text>
</comment>
<evidence type="ECO:0000313" key="2">
    <source>
        <dbReference type="EMBL" id="HAG0017400.1"/>
    </source>
</evidence>
<evidence type="ECO:0000256" key="1">
    <source>
        <dbReference type="SAM" id="Phobius"/>
    </source>
</evidence>
<keyword evidence="1" id="KW-1133">Transmembrane helix</keyword>
<gene>
    <name evidence="2" type="ORF">G8O67_004781</name>
</gene>
<dbReference type="EMBL" id="DAAWYJ010000029">
    <property type="protein sequence ID" value="HAG0017400.1"/>
    <property type="molecule type" value="Genomic_DNA"/>
</dbReference>